<gene>
    <name evidence="7" type="ORF">THRCLA_11241</name>
</gene>
<dbReference type="SUPFAM" id="SSF55781">
    <property type="entry name" value="GAF domain-like"/>
    <property type="match status" value="1"/>
</dbReference>
<dbReference type="PANTHER" id="PTHR43102:SF2">
    <property type="entry name" value="GAF DOMAIN-CONTAINING PROTEIN"/>
    <property type="match status" value="1"/>
</dbReference>
<protein>
    <recommendedName>
        <fullName evidence="6">FYVE-type domain-containing protein</fullName>
    </recommendedName>
</protein>
<evidence type="ECO:0000256" key="5">
    <source>
        <dbReference type="SAM" id="MobiDB-lite"/>
    </source>
</evidence>
<feature type="region of interest" description="Disordered" evidence="5">
    <location>
        <begin position="464"/>
        <end position="567"/>
    </location>
</feature>
<dbReference type="InterPro" id="IPR017455">
    <property type="entry name" value="Znf_FYVE-rel"/>
</dbReference>
<keyword evidence="8" id="KW-1185">Reference proteome</keyword>
<feature type="compositionally biased region" description="Polar residues" evidence="5">
    <location>
        <begin position="553"/>
        <end position="567"/>
    </location>
</feature>
<keyword evidence="2 4" id="KW-0863">Zinc-finger</keyword>
<sequence length="739" mass="82385">MFLGPNEYHGHHQRRSINQTDNTRWPRSFLDDAKKMTDDALLHRGESIARHIRQKIALQHDLLRHQEVPVRTDYNAQKAMYTVFCSTLITASMAEVLSVFSCDAQLGFQAFLARVFGAELVEVKTARRLATGVPTNTGEDDFDNVTVISDVTSHDERDDTKRSVAGAIKHAKFETKRLFSRTRHELVFLDAMQQPSPTSIVRAFKSLDNPQVYRMTDIKGKLIHVSNLLFGYHIEEVKTDRVQIAFYGNHFGQKPSSPCFAYRILHKLAKSLAILSDAVIRRRLAAHITTVDASQLHTNSCTRCVKSMALRKQVICRLCGLNFCQNCSTIERVESAQGTTFDLRVCLVCYEQCKSKYILTNKVLATTSLAAARVSTPVSTQSLPTRRPAPSAQQTHASSRGLSRRQSSRQLRVSMAGKQLVQALKHSKFSTHEELLHRISELSEEGSNQSFCQNDVMELLQSLPEESTTPRNLRHSFMSPRRSSSSEQAKKPVPHANSWSSFSTPRGGDYRNAQSDRFNRLSTASNVTAPPRSASFMQPKSAVMPPTPKGPIRSTSPEKTPQPNLQTHRSSLQLDLPLNASTEAEMLRQNVFLDHDINTVLDGMCEALMDEMECSQVYICCLYRSQCILKAACGDNIPNQIPPTCPLNAAILTAKQALFVSDASVDDRFRTSPRVVGAEGVRFFYGVPLVTSDGIEMGTLSIADTIPRGRMAAKAKDTIARVASEIVALMEQRSRIALL</sequence>
<feature type="domain" description="FYVE-type" evidence="6">
    <location>
        <begin position="295"/>
        <end position="354"/>
    </location>
</feature>
<name>A0A1V9Y8I8_9STRA</name>
<feature type="compositionally biased region" description="Polar residues" evidence="5">
    <location>
        <begin position="512"/>
        <end position="528"/>
    </location>
</feature>
<proteinExistence type="predicted"/>
<dbReference type="Gene3D" id="3.30.450.40">
    <property type="match status" value="1"/>
</dbReference>
<evidence type="ECO:0000256" key="1">
    <source>
        <dbReference type="ARBA" id="ARBA00022723"/>
    </source>
</evidence>
<dbReference type="SMART" id="SM00064">
    <property type="entry name" value="FYVE"/>
    <property type="match status" value="1"/>
</dbReference>
<evidence type="ECO:0000256" key="4">
    <source>
        <dbReference type="PROSITE-ProRule" id="PRU00091"/>
    </source>
</evidence>
<feature type="region of interest" description="Disordered" evidence="5">
    <location>
        <begin position="376"/>
        <end position="411"/>
    </location>
</feature>
<evidence type="ECO:0000313" key="8">
    <source>
        <dbReference type="Proteomes" id="UP000243217"/>
    </source>
</evidence>
<dbReference type="InterPro" id="IPR011011">
    <property type="entry name" value="Znf_FYVE_PHD"/>
</dbReference>
<dbReference type="InterPro" id="IPR029016">
    <property type="entry name" value="GAF-like_dom_sf"/>
</dbReference>
<keyword evidence="1" id="KW-0479">Metal-binding</keyword>
<feature type="compositionally biased region" description="Low complexity" evidence="5">
    <location>
        <begin position="475"/>
        <end position="486"/>
    </location>
</feature>
<evidence type="ECO:0000256" key="3">
    <source>
        <dbReference type="ARBA" id="ARBA00022833"/>
    </source>
</evidence>
<dbReference type="OrthoDB" id="303614at2759"/>
<dbReference type="AlphaFoldDB" id="A0A1V9Y8I8"/>
<evidence type="ECO:0000259" key="6">
    <source>
        <dbReference type="PROSITE" id="PS50178"/>
    </source>
</evidence>
<feature type="region of interest" description="Disordered" evidence="5">
    <location>
        <begin position="1"/>
        <end position="23"/>
    </location>
</feature>
<dbReference type="Proteomes" id="UP000243217">
    <property type="component" value="Unassembled WGS sequence"/>
</dbReference>
<dbReference type="GO" id="GO:0008270">
    <property type="term" value="F:zinc ion binding"/>
    <property type="evidence" value="ECO:0007669"/>
    <property type="project" value="UniProtKB-KW"/>
</dbReference>
<dbReference type="InterPro" id="IPR000306">
    <property type="entry name" value="Znf_FYVE"/>
</dbReference>
<reference evidence="7 8" key="1">
    <citation type="journal article" date="2014" name="Genome Biol. Evol.">
        <title>The secreted proteins of Achlya hypogyna and Thraustotheca clavata identify the ancestral oomycete secretome and reveal gene acquisitions by horizontal gene transfer.</title>
        <authorList>
            <person name="Misner I."/>
            <person name="Blouin N."/>
            <person name="Leonard G."/>
            <person name="Richards T.A."/>
            <person name="Lane C.E."/>
        </authorList>
    </citation>
    <scope>NUCLEOTIDE SEQUENCE [LARGE SCALE GENOMIC DNA]</scope>
    <source>
        <strain evidence="7 8">ATCC 34112</strain>
    </source>
</reference>
<dbReference type="PROSITE" id="PS50178">
    <property type="entry name" value="ZF_FYVE"/>
    <property type="match status" value="1"/>
</dbReference>
<dbReference type="PANTHER" id="PTHR43102">
    <property type="entry name" value="SLR1143 PROTEIN"/>
    <property type="match status" value="1"/>
</dbReference>
<accession>A0A1V9Y8I8</accession>
<evidence type="ECO:0000313" key="7">
    <source>
        <dbReference type="EMBL" id="OQR81988.1"/>
    </source>
</evidence>
<evidence type="ECO:0000256" key="2">
    <source>
        <dbReference type="ARBA" id="ARBA00022771"/>
    </source>
</evidence>
<dbReference type="InterPro" id="IPR013083">
    <property type="entry name" value="Znf_RING/FYVE/PHD"/>
</dbReference>
<comment type="caution">
    <text evidence="7">The sequence shown here is derived from an EMBL/GenBank/DDBJ whole genome shotgun (WGS) entry which is preliminary data.</text>
</comment>
<dbReference type="EMBL" id="JNBS01004857">
    <property type="protein sequence ID" value="OQR81988.1"/>
    <property type="molecule type" value="Genomic_DNA"/>
</dbReference>
<keyword evidence="3" id="KW-0862">Zinc</keyword>
<dbReference type="SUPFAM" id="SSF57903">
    <property type="entry name" value="FYVE/PHD zinc finger"/>
    <property type="match status" value="1"/>
</dbReference>
<dbReference type="STRING" id="74557.A0A1V9Y8I8"/>
<organism evidence="7 8">
    <name type="scientific">Thraustotheca clavata</name>
    <dbReference type="NCBI Taxonomy" id="74557"/>
    <lineage>
        <taxon>Eukaryota</taxon>
        <taxon>Sar</taxon>
        <taxon>Stramenopiles</taxon>
        <taxon>Oomycota</taxon>
        <taxon>Saprolegniomycetes</taxon>
        <taxon>Saprolegniales</taxon>
        <taxon>Achlyaceae</taxon>
        <taxon>Thraustotheca</taxon>
    </lineage>
</organism>
<dbReference type="Gene3D" id="3.30.40.10">
    <property type="entry name" value="Zinc/RING finger domain, C3HC4 (zinc finger)"/>
    <property type="match status" value="1"/>
</dbReference>